<name>A0ABU1T694_9SPHI</name>
<protein>
    <submittedName>
        <fullName evidence="2">Uncharacterized protein</fullName>
    </submittedName>
</protein>
<comment type="caution">
    <text evidence="2">The sequence shown here is derived from an EMBL/GenBank/DDBJ whole genome shotgun (WGS) entry which is preliminary data.</text>
</comment>
<evidence type="ECO:0000313" key="3">
    <source>
        <dbReference type="Proteomes" id="UP001247620"/>
    </source>
</evidence>
<gene>
    <name evidence="2" type="ORF">J2W55_000656</name>
</gene>
<dbReference type="Proteomes" id="UP001247620">
    <property type="component" value="Unassembled WGS sequence"/>
</dbReference>
<proteinExistence type="predicted"/>
<sequence length="119" mass="13949">MINRLYQFTAFIFLLFSGFSTSARGVNFHFNHKDQKKAAIRAANPNHKPFNYEYSIDNIPVQIINIQQQHRGTHSLHAFYHDPAFHAVGIKYLNFICGFGTSELSRFRKLILFPFHAFW</sequence>
<evidence type="ECO:0000256" key="1">
    <source>
        <dbReference type="SAM" id="SignalP"/>
    </source>
</evidence>
<dbReference type="EMBL" id="JAVDUU010000001">
    <property type="protein sequence ID" value="MDR6940828.1"/>
    <property type="molecule type" value="Genomic_DNA"/>
</dbReference>
<feature type="signal peptide" evidence="1">
    <location>
        <begin position="1"/>
        <end position="22"/>
    </location>
</feature>
<evidence type="ECO:0000313" key="2">
    <source>
        <dbReference type="EMBL" id="MDR6940828.1"/>
    </source>
</evidence>
<keyword evidence="3" id="KW-1185">Reference proteome</keyword>
<keyword evidence="1" id="KW-0732">Signal</keyword>
<accession>A0ABU1T694</accession>
<reference evidence="2 3" key="1">
    <citation type="submission" date="2023-07" db="EMBL/GenBank/DDBJ databases">
        <title>Sorghum-associated microbial communities from plants grown in Nebraska, USA.</title>
        <authorList>
            <person name="Schachtman D."/>
        </authorList>
    </citation>
    <scope>NUCLEOTIDE SEQUENCE [LARGE SCALE GENOMIC DNA]</scope>
    <source>
        <strain evidence="2 3">3262</strain>
    </source>
</reference>
<feature type="chain" id="PRO_5046589221" evidence="1">
    <location>
        <begin position="23"/>
        <end position="119"/>
    </location>
</feature>
<organism evidence="2 3">
    <name type="scientific">Mucilaginibacter pocheonensis</name>
    <dbReference type="NCBI Taxonomy" id="398050"/>
    <lineage>
        <taxon>Bacteria</taxon>
        <taxon>Pseudomonadati</taxon>
        <taxon>Bacteroidota</taxon>
        <taxon>Sphingobacteriia</taxon>
        <taxon>Sphingobacteriales</taxon>
        <taxon>Sphingobacteriaceae</taxon>
        <taxon>Mucilaginibacter</taxon>
    </lineage>
</organism>